<feature type="domain" description="Nucleolar complex-associated protein 3 N-terminal" evidence="9">
    <location>
        <begin position="12"/>
        <end position="108"/>
    </location>
</feature>
<evidence type="ECO:0000256" key="2">
    <source>
        <dbReference type="ARBA" id="ARBA00007797"/>
    </source>
</evidence>
<dbReference type="AlphaFoldDB" id="A0A1I8A7Z2"/>
<evidence type="ECO:0000256" key="5">
    <source>
        <dbReference type="ARBA" id="ARBA00032701"/>
    </source>
</evidence>
<accession>A0A1I8A7Z2</accession>
<dbReference type="Pfam" id="PF03914">
    <property type="entry name" value="CBF"/>
    <property type="match status" value="1"/>
</dbReference>
<reference evidence="11" key="1">
    <citation type="submission" date="2016-11" db="UniProtKB">
        <authorList>
            <consortium name="WormBaseParasite"/>
        </authorList>
    </citation>
    <scope>IDENTIFICATION</scope>
</reference>
<evidence type="ECO:0000256" key="1">
    <source>
        <dbReference type="ARBA" id="ARBA00004604"/>
    </source>
</evidence>
<dbReference type="InterPro" id="IPR011501">
    <property type="entry name" value="Noc3_N"/>
</dbReference>
<dbReference type="PANTHER" id="PTHR14428:SF5">
    <property type="entry name" value="NUCLEOLAR COMPLEX PROTEIN 3 HOMOLOG"/>
    <property type="match status" value="1"/>
</dbReference>
<evidence type="ECO:0000259" key="9">
    <source>
        <dbReference type="Pfam" id="PF07540"/>
    </source>
</evidence>
<keyword evidence="10" id="KW-1185">Reference proteome</keyword>
<feature type="domain" description="CCAAT-binding factor" evidence="8">
    <location>
        <begin position="379"/>
        <end position="538"/>
    </location>
</feature>
<protein>
    <recommendedName>
        <fullName evidence="6">NOC3-like protein</fullName>
    </recommendedName>
    <alternativeName>
        <fullName evidence="5">Nucleolar complex-associated protein 3-like protein</fullName>
    </alternativeName>
</protein>
<evidence type="ECO:0000313" key="10">
    <source>
        <dbReference type="Proteomes" id="UP000095287"/>
    </source>
</evidence>
<dbReference type="SUPFAM" id="SSF48371">
    <property type="entry name" value="ARM repeat"/>
    <property type="match status" value="1"/>
</dbReference>
<keyword evidence="4" id="KW-0539">Nucleus</keyword>
<dbReference type="GO" id="GO:0006270">
    <property type="term" value="P:DNA replication initiation"/>
    <property type="evidence" value="ECO:0007669"/>
    <property type="project" value="TreeGrafter"/>
</dbReference>
<dbReference type="GO" id="GO:0003682">
    <property type="term" value="F:chromatin binding"/>
    <property type="evidence" value="ECO:0007669"/>
    <property type="project" value="TreeGrafter"/>
</dbReference>
<proteinExistence type="inferred from homology"/>
<evidence type="ECO:0000256" key="3">
    <source>
        <dbReference type="ARBA" id="ARBA00023054"/>
    </source>
</evidence>
<evidence type="ECO:0000256" key="7">
    <source>
        <dbReference type="SAM" id="Coils"/>
    </source>
</evidence>
<evidence type="ECO:0000256" key="4">
    <source>
        <dbReference type="ARBA" id="ARBA00023242"/>
    </source>
</evidence>
<dbReference type="InterPro" id="IPR016024">
    <property type="entry name" value="ARM-type_fold"/>
</dbReference>
<dbReference type="Proteomes" id="UP000095287">
    <property type="component" value="Unplaced"/>
</dbReference>
<dbReference type="InterPro" id="IPR016903">
    <property type="entry name" value="Nucleolar_cplx-assoc_3"/>
</dbReference>
<dbReference type="WBParaSite" id="L893_g33758.t2">
    <property type="protein sequence ID" value="L893_g33758.t2"/>
    <property type="gene ID" value="L893_g33758"/>
</dbReference>
<feature type="coiled-coil region" evidence="7">
    <location>
        <begin position="251"/>
        <end position="285"/>
    </location>
</feature>
<evidence type="ECO:0000256" key="6">
    <source>
        <dbReference type="ARBA" id="ARBA00032937"/>
    </source>
</evidence>
<comment type="similarity">
    <text evidence="2">Belongs to the CBF/MAK21 family.</text>
</comment>
<organism evidence="10 11">
    <name type="scientific">Steinernema glaseri</name>
    <dbReference type="NCBI Taxonomy" id="37863"/>
    <lineage>
        <taxon>Eukaryota</taxon>
        <taxon>Metazoa</taxon>
        <taxon>Ecdysozoa</taxon>
        <taxon>Nematoda</taxon>
        <taxon>Chromadorea</taxon>
        <taxon>Rhabditida</taxon>
        <taxon>Tylenchina</taxon>
        <taxon>Panagrolaimomorpha</taxon>
        <taxon>Strongyloidoidea</taxon>
        <taxon>Steinernematidae</taxon>
        <taxon>Steinernema</taxon>
    </lineage>
</organism>
<dbReference type="Pfam" id="PF07540">
    <property type="entry name" value="NOC3p"/>
    <property type="match status" value="1"/>
</dbReference>
<dbReference type="PANTHER" id="PTHR14428">
    <property type="entry name" value="NUCLEOLAR COMPLEX PROTEIN 3"/>
    <property type="match status" value="1"/>
</dbReference>
<keyword evidence="3 7" id="KW-0175">Coiled coil</keyword>
<dbReference type="GO" id="GO:0005730">
    <property type="term" value="C:nucleolus"/>
    <property type="evidence" value="ECO:0007669"/>
    <property type="project" value="UniProtKB-SubCell"/>
</dbReference>
<name>A0A1I8A7Z2_9BILA</name>
<dbReference type="InterPro" id="IPR005612">
    <property type="entry name" value="CCAAT-binding_factor"/>
</dbReference>
<comment type="subcellular location">
    <subcellularLocation>
        <location evidence="1">Nucleus</location>
        <location evidence="1">Nucleolus</location>
    </subcellularLocation>
</comment>
<evidence type="ECO:0000259" key="8">
    <source>
        <dbReference type="Pfam" id="PF03914"/>
    </source>
</evidence>
<evidence type="ECO:0000313" key="11">
    <source>
        <dbReference type="WBParaSite" id="L893_g33758.t2"/>
    </source>
</evidence>
<sequence>MIAKRKQLLETTKQEISNMSLKLLSNPQEHIYRLRDLFKLAAGHDLHHLIRDNIMRLAAVSLSQVFIDIIPGYHIRPPTEEEKKQKMKKDTKKLMEFEQTLLRYYLKFLQLLEKFALKLIPRDRKVFDDKCADVKMSALSVKCLGRLLNGASHFNYATNIVECLVRICVSNYTSAVEDSCAALAQMFKEDYIFKMSLHGAKTIANLVNQKASAVSPLLIRTLFSLNIKEVQKTDEKSKIPDLKKKKFQLAKERKSKSASKYKKQLQKLENDLKEAEASESMSTKLKYATDTMNHVFMTYFRVLKRMPTAALLDPVLEGLSKFAHLLNIEFFTDIISCLEDLIDQKHLRVTDAIHCVHTVFVILSGEEDQERQHLRVTDAIHCVHTVFVILSGEGQALNIDPFRFYKTMYRLLTDLPFQKKEDQERQVELVVRTLDRMINARRKQISLLRVAAFVKRILAVGFMMNTRCHIAFLAAIRNYFVAHPRLSSLVDDEQEVITNGIFRPDMEDPDCSNALSTTIIPELQKLQKHKEKLVQQFALNILKNLPNSGPAQLNGQYTSMKPWNWFDEERKTLIVNPDIVYFEKEINAFAGKKKELNSDVYQGIIQKWISPVL</sequence>